<dbReference type="GO" id="GO:0000422">
    <property type="term" value="P:autophagy of mitochondrion"/>
    <property type="evidence" value="ECO:0007669"/>
    <property type="project" value="TreeGrafter"/>
</dbReference>
<evidence type="ECO:0000256" key="6">
    <source>
        <dbReference type="SAM" id="MobiDB-lite"/>
    </source>
</evidence>
<dbReference type="PANTHER" id="PTHR21346">
    <property type="entry name" value="FUN14 DOMAIN CONTAINING"/>
    <property type="match status" value="1"/>
</dbReference>
<proteinExistence type="inferred from homology"/>
<comment type="caution">
    <text evidence="7">The sequence shown here is derived from an EMBL/GenBank/DDBJ whole genome shotgun (WGS) entry which is preliminary data.</text>
</comment>
<dbReference type="InterPro" id="IPR007014">
    <property type="entry name" value="FUN14"/>
</dbReference>
<dbReference type="RefSeq" id="XP_046075745.1">
    <property type="nucleotide sequence ID" value="XM_046209257.1"/>
</dbReference>
<keyword evidence="4" id="KW-1133">Transmembrane helix</keyword>
<accession>A0AAD4KXJ7</accession>
<organism evidence="7 8">
    <name type="scientific">Talaromyces proteolyticus</name>
    <dbReference type="NCBI Taxonomy" id="1131652"/>
    <lineage>
        <taxon>Eukaryota</taxon>
        <taxon>Fungi</taxon>
        <taxon>Dikarya</taxon>
        <taxon>Ascomycota</taxon>
        <taxon>Pezizomycotina</taxon>
        <taxon>Eurotiomycetes</taxon>
        <taxon>Eurotiomycetidae</taxon>
        <taxon>Eurotiales</taxon>
        <taxon>Trichocomaceae</taxon>
        <taxon>Talaromyces</taxon>
        <taxon>Talaromyces sect. Bacilispori</taxon>
    </lineage>
</organism>
<dbReference type="EMBL" id="JAJTJA010000003">
    <property type="protein sequence ID" value="KAH8702369.1"/>
    <property type="molecule type" value="Genomic_DNA"/>
</dbReference>
<evidence type="ECO:0000313" key="7">
    <source>
        <dbReference type="EMBL" id="KAH8702369.1"/>
    </source>
</evidence>
<gene>
    <name evidence="7" type="ORF">BGW36DRAFT_115583</name>
</gene>
<dbReference type="GeneID" id="70239544"/>
<evidence type="ECO:0000256" key="3">
    <source>
        <dbReference type="ARBA" id="ARBA00022692"/>
    </source>
</evidence>
<evidence type="ECO:0000256" key="5">
    <source>
        <dbReference type="ARBA" id="ARBA00023136"/>
    </source>
</evidence>
<keyword evidence="5" id="KW-0472">Membrane</keyword>
<evidence type="ECO:0000256" key="4">
    <source>
        <dbReference type="ARBA" id="ARBA00022989"/>
    </source>
</evidence>
<keyword evidence="3" id="KW-0812">Transmembrane</keyword>
<comment type="similarity">
    <text evidence="2">Belongs to the FUN14 family.</text>
</comment>
<keyword evidence="8" id="KW-1185">Reference proteome</keyword>
<comment type="subcellular location">
    <subcellularLocation>
        <location evidence="1">Membrane</location>
    </subcellularLocation>
</comment>
<dbReference type="PANTHER" id="PTHR21346:SF0">
    <property type="entry name" value="RE45833P"/>
    <property type="match status" value="1"/>
</dbReference>
<sequence length="175" mass="18939">MATLLLSYRPLSYAAAFGTGIGLSLLHPASPFRSAPLQCQYTSPYYNPHAPQESGWSLNNSPAIEKQGRTSTTTRGHGLLNARSIRQISFGSVLGLATGLGLRVFSKALVFVLGVGIVLAEWAASKGYNIIPFKTVQKYARKINLQQATRENIPFKVSFGTTMAMAAFANFSDYS</sequence>
<evidence type="ECO:0000313" key="8">
    <source>
        <dbReference type="Proteomes" id="UP001201262"/>
    </source>
</evidence>
<name>A0AAD4KXJ7_9EURO</name>
<dbReference type="GO" id="GO:0005741">
    <property type="term" value="C:mitochondrial outer membrane"/>
    <property type="evidence" value="ECO:0007669"/>
    <property type="project" value="TreeGrafter"/>
</dbReference>
<dbReference type="AlphaFoldDB" id="A0AAD4KXJ7"/>
<feature type="region of interest" description="Disordered" evidence="6">
    <location>
        <begin position="57"/>
        <end position="76"/>
    </location>
</feature>
<protein>
    <submittedName>
        <fullName evidence="7">Uncharacterized protein</fullName>
    </submittedName>
</protein>
<evidence type="ECO:0000256" key="1">
    <source>
        <dbReference type="ARBA" id="ARBA00004370"/>
    </source>
</evidence>
<dbReference type="Pfam" id="PF04930">
    <property type="entry name" value="FUN14"/>
    <property type="match status" value="1"/>
</dbReference>
<dbReference type="Proteomes" id="UP001201262">
    <property type="component" value="Unassembled WGS sequence"/>
</dbReference>
<evidence type="ECO:0000256" key="2">
    <source>
        <dbReference type="ARBA" id="ARBA00009160"/>
    </source>
</evidence>
<reference evidence="7" key="1">
    <citation type="submission" date="2021-12" db="EMBL/GenBank/DDBJ databases">
        <title>Convergent genome expansion in fungi linked to evolution of root-endophyte symbiosis.</title>
        <authorList>
            <consortium name="DOE Joint Genome Institute"/>
            <person name="Ke Y.-H."/>
            <person name="Bonito G."/>
            <person name="Liao H.-L."/>
            <person name="Looney B."/>
            <person name="Rojas-Flechas A."/>
            <person name="Nash J."/>
            <person name="Hameed K."/>
            <person name="Schadt C."/>
            <person name="Martin F."/>
            <person name="Crous P.W."/>
            <person name="Miettinen O."/>
            <person name="Magnuson J.K."/>
            <person name="Labbe J."/>
            <person name="Jacobson D."/>
            <person name="Doktycz M.J."/>
            <person name="Veneault-Fourrey C."/>
            <person name="Kuo A."/>
            <person name="Mondo S."/>
            <person name="Calhoun S."/>
            <person name="Riley R."/>
            <person name="Ohm R."/>
            <person name="LaButti K."/>
            <person name="Andreopoulos B."/>
            <person name="Pangilinan J."/>
            <person name="Nolan M."/>
            <person name="Tritt A."/>
            <person name="Clum A."/>
            <person name="Lipzen A."/>
            <person name="Daum C."/>
            <person name="Barry K."/>
            <person name="Grigoriev I.V."/>
            <person name="Vilgalys R."/>
        </authorList>
    </citation>
    <scope>NUCLEOTIDE SEQUENCE</scope>
    <source>
        <strain evidence="7">PMI_201</strain>
    </source>
</reference>